<evidence type="ECO:0000313" key="2">
    <source>
        <dbReference type="Proteomes" id="UP001237448"/>
    </source>
</evidence>
<dbReference type="EMBL" id="JAUSVK010000001">
    <property type="protein sequence ID" value="MDQ0395059.1"/>
    <property type="molecule type" value="Genomic_DNA"/>
</dbReference>
<proteinExistence type="predicted"/>
<comment type="caution">
    <text evidence="1">The sequence shown here is derived from an EMBL/GenBank/DDBJ whole genome shotgun (WGS) entry which is preliminary data.</text>
</comment>
<reference evidence="1 2" key="1">
    <citation type="submission" date="2023-07" db="EMBL/GenBank/DDBJ databases">
        <title>Genomic Encyclopedia of Type Strains, Phase IV (KMG-IV): sequencing the most valuable type-strain genomes for metagenomic binning, comparative biology and taxonomic classification.</title>
        <authorList>
            <person name="Goeker M."/>
        </authorList>
    </citation>
    <scope>NUCLEOTIDE SEQUENCE [LARGE SCALE GENOMIC DNA]</scope>
    <source>
        <strain evidence="1 2">DSM 5896</strain>
    </source>
</reference>
<accession>A0ABU0FKD3</accession>
<dbReference type="Proteomes" id="UP001237448">
    <property type="component" value="Unassembled WGS sequence"/>
</dbReference>
<organism evidence="1 2">
    <name type="scientific">Labrys monachus</name>
    <dbReference type="NCBI Taxonomy" id="217067"/>
    <lineage>
        <taxon>Bacteria</taxon>
        <taxon>Pseudomonadati</taxon>
        <taxon>Pseudomonadota</taxon>
        <taxon>Alphaproteobacteria</taxon>
        <taxon>Hyphomicrobiales</taxon>
        <taxon>Xanthobacteraceae</taxon>
        <taxon>Labrys</taxon>
    </lineage>
</organism>
<evidence type="ECO:0000313" key="1">
    <source>
        <dbReference type="EMBL" id="MDQ0395059.1"/>
    </source>
</evidence>
<evidence type="ECO:0008006" key="3">
    <source>
        <dbReference type="Google" id="ProtNLM"/>
    </source>
</evidence>
<gene>
    <name evidence="1" type="ORF">J3R73_004851</name>
</gene>
<protein>
    <recommendedName>
        <fullName evidence="3">DUF2125 domain-containing protein</fullName>
    </recommendedName>
</protein>
<keyword evidence="2" id="KW-1185">Reference proteome</keyword>
<dbReference type="RefSeq" id="WP_307433275.1">
    <property type="nucleotide sequence ID" value="NZ_JAUSVK010000001.1"/>
</dbReference>
<sequence length="459" mass="48725">MSAACLASCVAGSAAAGPATQEGADKLRHSIESRSDPRLFTRGLFRIVPIGDHYDFIVDTAVLPGERGRPFPKMTLHLSPADDGTYRFTSDTLSYTAAKSESAAPAIERLENCGARGVFNPTRLFLSTLELTCARVALTNDALDPKHYDIRGGSLTWQGKAAADDTADIVFELKDSSLVEDFIDESGPVPSISARLQTGEAHYKMSLFQAKAGQIAELYKTVHVTTMGAPHPTFDVLKKKISDALPLWSAFKFESTVQDSRLSLSDLTAKVPSYAFTQTLSGVAPRSGGEATLVMAGASLFPNGQSDRPIALFPSDADVKLSMANVDLAGWVGTFLQQETEEEAAMWLDTSGLAFLLNGSGSLASNLSIRAPLYDVQGSGSARLDTAMRASATLSAGGFDAALRALNTAKVPPKIALVLAMMKGMAKPTPDGRLSWDISLDLPASRLSVNGQSLDLSGR</sequence>
<name>A0ABU0FKD3_9HYPH</name>